<dbReference type="GO" id="GO:0016829">
    <property type="term" value="F:lyase activity"/>
    <property type="evidence" value="ECO:0007669"/>
    <property type="project" value="UniProtKB-KW"/>
</dbReference>
<organism evidence="9 10">
    <name type="scientific">Pedobacter westerhofensis</name>
    <dbReference type="NCBI Taxonomy" id="425512"/>
    <lineage>
        <taxon>Bacteria</taxon>
        <taxon>Pseudomonadati</taxon>
        <taxon>Bacteroidota</taxon>
        <taxon>Sphingobacteriia</taxon>
        <taxon>Sphingobacteriales</taxon>
        <taxon>Sphingobacteriaceae</taxon>
        <taxon>Pedobacter</taxon>
    </lineage>
</organism>
<comment type="similarity">
    <text evidence="1 8">Belongs to the SOS response-associated peptidase family.</text>
</comment>
<dbReference type="OrthoDB" id="9782620at2"/>
<dbReference type="PANTHER" id="PTHR13604">
    <property type="entry name" value="DC12-RELATED"/>
    <property type="match status" value="1"/>
</dbReference>
<dbReference type="PANTHER" id="PTHR13604:SF0">
    <property type="entry name" value="ABASIC SITE PROCESSING PROTEIN HMCES"/>
    <property type="match status" value="1"/>
</dbReference>
<keyword evidence="7" id="KW-0456">Lyase</keyword>
<gene>
    <name evidence="9" type="ORF">SAMN06265348_101458</name>
</gene>
<evidence type="ECO:0000313" key="10">
    <source>
        <dbReference type="Proteomes" id="UP000320300"/>
    </source>
</evidence>
<dbReference type="AlphaFoldDB" id="A0A521AUA5"/>
<dbReference type="RefSeq" id="WP_142526542.1">
    <property type="nucleotide sequence ID" value="NZ_CBCSJO010000002.1"/>
</dbReference>
<evidence type="ECO:0000256" key="6">
    <source>
        <dbReference type="ARBA" id="ARBA00023125"/>
    </source>
</evidence>
<evidence type="ECO:0000256" key="1">
    <source>
        <dbReference type="ARBA" id="ARBA00008136"/>
    </source>
</evidence>
<evidence type="ECO:0000256" key="5">
    <source>
        <dbReference type="ARBA" id="ARBA00023124"/>
    </source>
</evidence>
<evidence type="ECO:0000256" key="7">
    <source>
        <dbReference type="ARBA" id="ARBA00023239"/>
    </source>
</evidence>
<dbReference type="GO" id="GO:0006508">
    <property type="term" value="P:proteolysis"/>
    <property type="evidence" value="ECO:0007669"/>
    <property type="project" value="UniProtKB-KW"/>
</dbReference>
<protein>
    <recommendedName>
        <fullName evidence="8">Abasic site processing protein</fullName>
        <ecNumber evidence="8">3.4.-.-</ecNumber>
    </recommendedName>
</protein>
<proteinExistence type="inferred from homology"/>
<evidence type="ECO:0000256" key="4">
    <source>
        <dbReference type="ARBA" id="ARBA00022801"/>
    </source>
</evidence>
<dbReference type="SUPFAM" id="SSF143081">
    <property type="entry name" value="BB1717-like"/>
    <property type="match status" value="1"/>
</dbReference>
<dbReference type="GO" id="GO:0003697">
    <property type="term" value="F:single-stranded DNA binding"/>
    <property type="evidence" value="ECO:0007669"/>
    <property type="project" value="InterPro"/>
</dbReference>
<dbReference type="InterPro" id="IPR036590">
    <property type="entry name" value="SRAP-like"/>
</dbReference>
<dbReference type="GO" id="GO:0008233">
    <property type="term" value="F:peptidase activity"/>
    <property type="evidence" value="ECO:0007669"/>
    <property type="project" value="UniProtKB-KW"/>
</dbReference>
<evidence type="ECO:0000313" key="9">
    <source>
        <dbReference type="EMBL" id="SMO38422.1"/>
    </source>
</evidence>
<keyword evidence="3" id="KW-0227">DNA damage</keyword>
<sequence length="231" mass="26369">MCARYTLTKKEKDLLKAYQVKLPPDFQPNFNLAPTQQGLVITADEPDIAQKMHFGLVPYWAESIKLDFSTLNARSESATMAKTWAPLLKNHKTCLVLADGFYEWDKKSGKPVPYRFVLNDRELFAFAGLWSQWKNKITNEVYRSFTIMTTVANDTVGKVHDPKFRMPVILDQSEEALWLSKDLSVPDLMSLCNPYPDDLMNSFRVSTSVNSTVINKVHNNHPDLILPLNSL</sequence>
<keyword evidence="10" id="KW-1185">Reference proteome</keyword>
<keyword evidence="6" id="KW-0238">DNA-binding</keyword>
<keyword evidence="5" id="KW-0190">Covalent protein-DNA linkage</keyword>
<dbReference type="EC" id="3.4.-.-" evidence="8"/>
<name>A0A521AUA5_9SPHI</name>
<dbReference type="InterPro" id="IPR003738">
    <property type="entry name" value="SRAP"/>
</dbReference>
<evidence type="ECO:0000256" key="2">
    <source>
        <dbReference type="ARBA" id="ARBA00022670"/>
    </source>
</evidence>
<keyword evidence="4 8" id="KW-0378">Hydrolase</keyword>
<dbReference type="Pfam" id="PF02586">
    <property type="entry name" value="SRAP"/>
    <property type="match status" value="1"/>
</dbReference>
<reference evidence="9 10" key="1">
    <citation type="submission" date="2017-05" db="EMBL/GenBank/DDBJ databases">
        <authorList>
            <person name="Varghese N."/>
            <person name="Submissions S."/>
        </authorList>
    </citation>
    <scope>NUCLEOTIDE SEQUENCE [LARGE SCALE GENOMIC DNA]</scope>
    <source>
        <strain evidence="9 10">DSM 19036</strain>
    </source>
</reference>
<dbReference type="GO" id="GO:0106300">
    <property type="term" value="P:protein-DNA covalent cross-linking repair"/>
    <property type="evidence" value="ECO:0007669"/>
    <property type="project" value="InterPro"/>
</dbReference>
<dbReference type="Proteomes" id="UP000320300">
    <property type="component" value="Unassembled WGS sequence"/>
</dbReference>
<evidence type="ECO:0000256" key="8">
    <source>
        <dbReference type="RuleBase" id="RU364100"/>
    </source>
</evidence>
<evidence type="ECO:0000256" key="3">
    <source>
        <dbReference type="ARBA" id="ARBA00022763"/>
    </source>
</evidence>
<dbReference type="Gene3D" id="3.90.1680.10">
    <property type="entry name" value="SOS response associated peptidase-like"/>
    <property type="match status" value="1"/>
</dbReference>
<keyword evidence="2 8" id="KW-0645">Protease</keyword>
<dbReference type="EMBL" id="FXTN01000001">
    <property type="protein sequence ID" value="SMO38422.1"/>
    <property type="molecule type" value="Genomic_DNA"/>
</dbReference>
<accession>A0A521AUA5</accession>